<dbReference type="CDD" id="cd02440">
    <property type="entry name" value="AdoMet_MTases"/>
    <property type="match status" value="1"/>
</dbReference>
<feature type="active site" description="Nucleophile" evidence="9">
    <location>
        <position position="479"/>
    </location>
</feature>
<evidence type="ECO:0000256" key="6">
    <source>
        <dbReference type="ARBA" id="ARBA00022691"/>
    </source>
</evidence>
<evidence type="ECO:0000256" key="3">
    <source>
        <dbReference type="ARBA" id="ARBA00022517"/>
    </source>
</evidence>
<dbReference type="Gene3D" id="3.30.70.1170">
    <property type="entry name" value="Sun protein, domain 3"/>
    <property type="match status" value="1"/>
</dbReference>
<feature type="binding site" evidence="9">
    <location>
        <begin position="356"/>
        <end position="362"/>
    </location>
    <ligand>
        <name>S-adenosyl-L-methionine</name>
        <dbReference type="ChEBI" id="CHEBI:59789"/>
    </ligand>
</feature>
<dbReference type="InterPro" id="IPR023273">
    <property type="entry name" value="RCMT_NOP2"/>
</dbReference>
<evidence type="ECO:0000256" key="8">
    <source>
        <dbReference type="ARBA" id="ARBA00023242"/>
    </source>
</evidence>
<gene>
    <name evidence="13" type="ORF">AX774_g3889</name>
</gene>
<evidence type="ECO:0000313" key="13">
    <source>
        <dbReference type="EMBL" id="OMH82626.1"/>
    </source>
</evidence>
<dbReference type="PROSITE" id="PS51686">
    <property type="entry name" value="SAM_MT_RSMB_NOP"/>
    <property type="match status" value="1"/>
</dbReference>
<dbReference type="InterPro" id="IPR018314">
    <property type="entry name" value="RsmB/NOL1/NOP2-like_CS"/>
</dbReference>
<feature type="transmembrane region" description="Helical" evidence="11">
    <location>
        <begin position="683"/>
        <end position="703"/>
    </location>
</feature>
<dbReference type="PRINTS" id="PR02012">
    <property type="entry name" value="RCMTNOP2"/>
</dbReference>
<evidence type="ECO:0000256" key="7">
    <source>
        <dbReference type="ARBA" id="ARBA00022884"/>
    </source>
</evidence>
<dbReference type="GO" id="GO:0005730">
    <property type="term" value="C:nucleolus"/>
    <property type="evidence" value="ECO:0007669"/>
    <property type="project" value="UniProtKB-SubCell"/>
</dbReference>
<dbReference type="PRINTS" id="PR02008">
    <property type="entry name" value="RCMTFAMILY"/>
</dbReference>
<evidence type="ECO:0000256" key="1">
    <source>
        <dbReference type="ARBA" id="ARBA00004604"/>
    </source>
</evidence>
<keyword evidence="8" id="KW-0539">Nucleus</keyword>
<evidence type="ECO:0000259" key="12">
    <source>
        <dbReference type="PROSITE" id="PS51686"/>
    </source>
</evidence>
<feature type="compositionally biased region" description="Basic and acidic residues" evidence="10">
    <location>
        <begin position="557"/>
        <end position="567"/>
    </location>
</feature>
<feature type="transmembrane region" description="Helical" evidence="11">
    <location>
        <begin position="910"/>
        <end position="931"/>
    </location>
</feature>
<dbReference type="InterPro" id="IPR049560">
    <property type="entry name" value="MeTrfase_RsmB-F_NOP2_cat"/>
</dbReference>
<feature type="compositionally biased region" description="Acidic residues" evidence="10">
    <location>
        <begin position="117"/>
        <end position="147"/>
    </location>
</feature>
<dbReference type="AlphaFoldDB" id="A0A1R1PNS7"/>
<feature type="region of interest" description="Disordered" evidence="10">
    <location>
        <begin position="557"/>
        <end position="620"/>
    </location>
</feature>
<proteinExistence type="inferred from homology"/>
<feature type="compositionally biased region" description="Basic and acidic residues" evidence="10">
    <location>
        <begin position="154"/>
        <end position="165"/>
    </location>
</feature>
<dbReference type="InterPro" id="IPR023267">
    <property type="entry name" value="RCMT"/>
</dbReference>
<dbReference type="InterPro" id="IPR001678">
    <property type="entry name" value="MeTrfase_RsmB-F_NOP2_dom"/>
</dbReference>
<dbReference type="InterPro" id="IPR029063">
    <property type="entry name" value="SAM-dependent_MTases_sf"/>
</dbReference>
<keyword evidence="5 9" id="KW-0808">Transferase</keyword>
<evidence type="ECO:0000256" key="10">
    <source>
        <dbReference type="SAM" id="MobiDB-lite"/>
    </source>
</evidence>
<dbReference type="PROSITE" id="PS01153">
    <property type="entry name" value="NOL1_NOP2_SUN"/>
    <property type="match status" value="1"/>
</dbReference>
<feature type="compositionally biased region" description="Basic and acidic residues" evidence="10">
    <location>
        <begin position="46"/>
        <end position="57"/>
    </location>
</feature>
<dbReference type="GO" id="GO:0009383">
    <property type="term" value="F:rRNA (cytosine-C5-)-methyltransferase activity"/>
    <property type="evidence" value="ECO:0007669"/>
    <property type="project" value="TreeGrafter"/>
</dbReference>
<protein>
    <submittedName>
        <fullName evidence="13">25S rRNA (Cytosine-C(5))-methyltransferase nop2</fullName>
    </submittedName>
</protein>
<dbReference type="EMBL" id="LSSK01000626">
    <property type="protein sequence ID" value="OMH82626.1"/>
    <property type="molecule type" value="Genomic_DNA"/>
</dbReference>
<keyword evidence="6 9" id="KW-0949">S-adenosyl-L-methionine</keyword>
<evidence type="ECO:0000256" key="5">
    <source>
        <dbReference type="ARBA" id="ARBA00022679"/>
    </source>
</evidence>
<keyword evidence="11" id="KW-0812">Transmembrane</keyword>
<keyword evidence="14" id="KW-1185">Reference proteome</keyword>
<dbReference type="Gene3D" id="3.40.50.150">
    <property type="entry name" value="Vaccinia Virus protein VP39"/>
    <property type="match status" value="1"/>
</dbReference>
<evidence type="ECO:0000256" key="11">
    <source>
        <dbReference type="SAM" id="Phobius"/>
    </source>
</evidence>
<dbReference type="Pfam" id="PF22458">
    <property type="entry name" value="RsmF-B_ferredox"/>
    <property type="match status" value="1"/>
</dbReference>
<dbReference type="NCBIfam" id="TIGR00446">
    <property type="entry name" value="nop2p"/>
    <property type="match status" value="1"/>
</dbReference>
<dbReference type="PANTHER" id="PTHR22807">
    <property type="entry name" value="NOP2 YEAST -RELATED NOL1/NOP2/FMU SUN DOMAIN-CONTAINING"/>
    <property type="match status" value="1"/>
</dbReference>
<feature type="compositionally biased region" description="Acidic residues" evidence="10">
    <location>
        <begin position="58"/>
        <end position="103"/>
    </location>
</feature>
<dbReference type="OrthoDB" id="427002at2759"/>
<feature type="transmembrane region" description="Helical" evidence="11">
    <location>
        <begin position="863"/>
        <end position="884"/>
    </location>
</feature>
<name>A0A1R1PNS7_ZANCU</name>
<keyword evidence="11" id="KW-0472">Membrane</keyword>
<dbReference type="PANTHER" id="PTHR22807:SF30">
    <property type="entry name" value="28S RRNA (CYTOSINE(4447)-C(5))-METHYLTRANSFERASE-RELATED"/>
    <property type="match status" value="1"/>
</dbReference>
<feature type="domain" description="SAM-dependent MTase RsmB/NOP-type" evidence="12">
    <location>
        <begin position="263"/>
        <end position="539"/>
    </location>
</feature>
<feature type="compositionally biased region" description="Basic and acidic residues" evidence="10">
    <location>
        <begin position="104"/>
        <end position="116"/>
    </location>
</feature>
<keyword evidence="4 9" id="KW-0489">Methyltransferase</keyword>
<keyword evidence="7 9" id="KW-0694">RNA-binding</keyword>
<feature type="binding site" evidence="9">
    <location>
        <position position="425"/>
    </location>
    <ligand>
        <name>S-adenosyl-L-methionine</name>
        <dbReference type="ChEBI" id="CHEBI:59789"/>
    </ligand>
</feature>
<dbReference type="InterPro" id="IPR011023">
    <property type="entry name" value="Nop2p"/>
</dbReference>
<dbReference type="GO" id="GO:0000470">
    <property type="term" value="P:maturation of LSU-rRNA"/>
    <property type="evidence" value="ECO:0007669"/>
    <property type="project" value="TreeGrafter"/>
</dbReference>
<evidence type="ECO:0000313" key="14">
    <source>
        <dbReference type="Proteomes" id="UP000188320"/>
    </source>
</evidence>
<feature type="transmembrane region" description="Helical" evidence="11">
    <location>
        <begin position="773"/>
        <end position="793"/>
    </location>
</feature>
<comment type="similarity">
    <text evidence="2 9">Belongs to the class I-like SAM-binding methyltransferase superfamily. RsmB/NOP family.</text>
</comment>
<organism evidence="13 14">
    <name type="scientific">Zancudomyces culisetae</name>
    <name type="common">Gut fungus</name>
    <name type="synonym">Smittium culisetae</name>
    <dbReference type="NCBI Taxonomy" id="1213189"/>
    <lineage>
        <taxon>Eukaryota</taxon>
        <taxon>Fungi</taxon>
        <taxon>Fungi incertae sedis</taxon>
        <taxon>Zoopagomycota</taxon>
        <taxon>Kickxellomycotina</taxon>
        <taxon>Harpellomycetes</taxon>
        <taxon>Harpellales</taxon>
        <taxon>Legeriomycetaceae</taxon>
        <taxon>Zancudomyces</taxon>
    </lineage>
</organism>
<dbReference type="SUPFAM" id="SSF53335">
    <property type="entry name" value="S-adenosyl-L-methionine-dependent methyltransferases"/>
    <property type="match status" value="1"/>
</dbReference>
<comment type="subcellular location">
    <subcellularLocation>
        <location evidence="1">Nucleus</location>
        <location evidence="1">Nucleolus</location>
    </subcellularLocation>
</comment>
<feature type="region of interest" description="Disordered" evidence="10">
    <location>
        <begin position="41"/>
        <end position="165"/>
    </location>
</feature>
<evidence type="ECO:0000256" key="2">
    <source>
        <dbReference type="ARBA" id="ARBA00007494"/>
    </source>
</evidence>
<comment type="caution">
    <text evidence="13">The sequence shown here is derived from an EMBL/GenBank/DDBJ whole genome shotgun (WGS) entry which is preliminary data.</text>
</comment>
<accession>A0A1R1PNS7</accession>
<reference evidence="14" key="1">
    <citation type="submission" date="2017-01" db="EMBL/GenBank/DDBJ databases">
        <authorList>
            <person name="Wang Y."/>
            <person name="White M."/>
            <person name="Kvist S."/>
            <person name="Moncalvo J.-M."/>
        </authorList>
    </citation>
    <scope>NUCLEOTIDE SEQUENCE [LARGE SCALE GENOMIC DNA]</scope>
    <source>
        <strain evidence="14">COL-18-3</strain>
    </source>
</reference>
<sequence length="968" mass="110309">MGRRSKNKQGSILPLEIEKVVGKNTEVLRRKIETAAYKKVKQNKGVRLEKKNEKEMFEDSDDVGSEQEEEEEEESNDSEEGEDEEEEESSQEESESENEDIDVEEGRKTKKMRFDLEEGDEDEEEEEEEEEDSEDDEDEYSDSDSDSEQITWKNMEKKSKKMEKIEGQIQEDAEKELKEGADNMPEVDRVLELGEETDLRSTQHRIQEIITVLNNFQKLREEGKTRADYLEQLKKDIMVVYGYNEYLANKVIEQFRIDEVIEFLEANEASRPLTIRVNTVKAKRKEVAERLIKKGVNLDVFGGKWNKVGLSIFESSIPIGATMEYMAGMYMIQAASSFLPVLALDPQPNDRVLDMSAAPGGKTTFISAMLQNTGLVVANDASKSRLKSLVANIHRLGITNTIVTNLDGRELKRILPHGFDRVLLDAPCSGTGVIAKDNSIKASKSQVDIDKLAHLQRELLLSALESAKSPGGTVVYSTCSFTVEEDEAVVDYILKKLKKKVRLVQPDALADVGVPGFVSYREHNHPSRTLLYLYKSKNSTKSNRFCNFTTINCKMSDKPAEKQREVEQGQEQEQEQKQEQELAQQPVQQSRVANKNLIPPELQTEEDKKRREEIAQRMKRRRHLTEEEVHAVNEFESIGISAAFFCATIAAYFLNQDITAGFVFIYTKVEEYIYTYSKFDYNLIIQFVAYTFFIRGIFSVYIFRPLIRKFSTVASGEGENPNFSLMLQNCLTEIIWQLFSKLAFVVAGAYILFTQYPLSFDSFDDIFASSNFSQYEFHLFVKIYMIAYIAYTLTRILTISSPKQIYSTVTYVQLGVSLVLSAYFYLSGNFVFGIIFLINLDLSEIVTSFASILIILNFKVPAVLSYGVSLVVLIISRVACIGTLTNKFVPKLSSIAPFYESSIFFTDDTYFGYFVVALFLSNSLLALFQLFNHIMVVFEFDFGTNTPANQNKNLGFVVSVPREKLKTD</sequence>
<dbReference type="Proteomes" id="UP000188320">
    <property type="component" value="Unassembled WGS sequence"/>
</dbReference>
<evidence type="ECO:0000256" key="9">
    <source>
        <dbReference type="PROSITE-ProRule" id="PRU01023"/>
    </source>
</evidence>
<dbReference type="GO" id="GO:0070475">
    <property type="term" value="P:rRNA base methylation"/>
    <property type="evidence" value="ECO:0007669"/>
    <property type="project" value="TreeGrafter"/>
</dbReference>
<dbReference type="GO" id="GO:0003723">
    <property type="term" value="F:RNA binding"/>
    <property type="evidence" value="ECO:0007669"/>
    <property type="project" value="UniProtKB-UniRule"/>
</dbReference>
<keyword evidence="3" id="KW-0690">Ribosome biogenesis</keyword>
<feature type="transmembrane region" description="Helical" evidence="11">
    <location>
        <begin position="734"/>
        <end position="753"/>
    </location>
</feature>
<feature type="binding site" evidence="9">
    <location>
        <position position="380"/>
    </location>
    <ligand>
        <name>S-adenosyl-L-methionine</name>
        <dbReference type="ChEBI" id="CHEBI:59789"/>
    </ligand>
</feature>
<feature type="binding site" evidence="9">
    <location>
        <position position="407"/>
    </location>
    <ligand>
        <name>S-adenosyl-L-methionine</name>
        <dbReference type="ChEBI" id="CHEBI:59789"/>
    </ligand>
</feature>
<evidence type="ECO:0000256" key="4">
    <source>
        <dbReference type="ARBA" id="ARBA00022603"/>
    </source>
</evidence>
<dbReference type="Pfam" id="PF01189">
    <property type="entry name" value="Methyltr_RsmB-F"/>
    <property type="match status" value="1"/>
</dbReference>
<keyword evidence="11" id="KW-1133">Transmembrane helix</keyword>
<feature type="compositionally biased region" description="Basic and acidic residues" evidence="10">
    <location>
        <begin position="605"/>
        <end position="616"/>
    </location>
</feature>
<dbReference type="InterPro" id="IPR054728">
    <property type="entry name" value="RsmB-like_ferredoxin"/>
</dbReference>